<evidence type="ECO:0000313" key="1">
    <source>
        <dbReference type="EMBL" id="NER30219.1"/>
    </source>
</evidence>
<dbReference type="InterPro" id="IPR009097">
    <property type="entry name" value="Cyclic_Pdiesterase"/>
</dbReference>
<dbReference type="AlphaFoldDB" id="A0A6B3NAT9"/>
<gene>
    <name evidence="1" type="ORF">F6J89_21995</name>
</gene>
<reference evidence="1" key="1">
    <citation type="submission" date="2019-11" db="EMBL/GenBank/DDBJ databases">
        <title>Genomic insights into an expanded diversity of filamentous marine cyanobacteria reveals the extraordinary biosynthetic potential of Moorea and Okeania.</title>
        <authorList>
            <person name="Ferreira Leao T."/>
            <person name="Wang M."/>
            <person name="Moss N."/>
            <person name="Da Silva R."/>
            <person name="Sanders J."/>
            <person name="Nurk S."/>
            <person name="Gurevich A."/>
            <person name="Humphrey G."/>
            <person name="Reher R."/>
            <person name="Zhu Q."/>
            <person name="Belda-Ferre P."/>
            <person name="Glukhov E."/>
            <person name="Rex R."/>
            <person name="Dorrestein P.C."/>
            <person name="Knight R."/>
            <person name="Pevzner P."/>
            <person name="Gerwick W.H."/>
            <person name="Gerwick L."/>
        </authorList>
    </citation>
    <scope>NUCLEOTIDE SEQUENCE</scope>
    <source>
        <strain evidence="1">SIO1C4</strain>
    </source>
</reference>
<sequence length="262" mass="30694">MDDNYQTYLNRVARQALPETYRSQLQHIQESPKFEHLPDGSFQAAPFPGYTVITPPWEEDDENTDFYTKLKEIQQLLLQETGAGLVVPVPSESFHLTLADLIWDSAYRDAERENPNFEQQLQKCIGDGFRPYADKFQANYPLFWELVGLMVMPRAIGVCLTPKDENSYERTVQLRRSIYQNRDLIALGLEQQYHFTAHITLGYFGKISPQLDCERLSSILSQLNERSLSKPTPTLRIKQAQLRKFDNMIRYYRQPEWPFLEF</sequence>
<proteinExistence type="predicted"/>
<comment type="caution">
    <text evidence="1">The sequence shown here is derived from an EMBL/GenBank/DDBJ whole genome shotgun (WGS) entry which is preliminary data.</text>
</comment>
<dbReference type="EMBL" id="JAAHFQ010000508">
    <property type="protein sequence ID" value="NER30219.1"/>
    <property type="molecule type" value="Genomic_DNA"/>
</dbReference>
<dbReference type="SUPFAM" id="SSF55144">
    <property type="entry name" value="LigT-like"/>
    <property type="match status" value="1"/>
</dbReference>
<dbReference type="Gene3D" id="3.90.1140.10">
    <property type="entry name" value="Cyclic phosphodiesterase"/>
    <property type="match status" value="1"/>
</dbReference>
<protein>
    <submittedName>
        <fullName evidence="1">DUF1868 domain-containing protein</fullName>
    </submittedName>
</protein>
<accession>A0A6B3NAT9</accession>
<organism evidence="1">
    <name type="scientific">Symploca sp. SIO1C4</name>
    <dbReference type="NCBI Taxonomy" id="2607765"/>
    <lineage>
        <taxon>Bacteria</taxon>
        <taxon>Bacillati</taxon>
        <taxon>Cyanobacteriota</taxon>
        <taxon>Cyanophyceae</taxon>
        <taxon>Coleofasciculales</taxon>
        <taxon>Coleofasciculaceae</taxon>
        <taxon>Symploca</taxon>
    </lineage>
</organism>
<name>A0A6B3NAT9_9CYAN</name>